<accession>A0A1T0A2L9</accession>
<protein>
    <submittedName>
        <fullName evidence="1">Uncharacterized protein</fullName>
    </submittedName>
</protein>
<reference evidence="1 2" key="1">
    <citation type="submission" date="2018-06" db="EMBL/GenBank/DDBJ databases">
        <authorList>
            <consortium name="Pathogen Informatics"/>
            <person name="Doyle S."/>
        </authorList>
    </citation>
    <scope>NUCLEOTIDE SEQUENCE [LARGE SCALE GENOMIC DNA]</scope>
    <source>
        <strain evidence="1 2">NCTC9426</strain>
    </source>
</reference>
<gene>
    <name evidence="1" type="ORF">NCTC9426_01190</name>
</gene>
<dbReference type="Proteomes" id="UP000254133">
    <property type="component" value="Unassembled WGS sequence"/>
</dbReference>
<dbReference type="STRING" id="476.B0182_06315"/>
<proteinExistence type="predicted"/>
<organism evidence="1 2">
    <name type="scientific">Moraxella bovis</name>
    <dbReference type="NCBI Taxonomy" id="476"/>
    <lineage>
        <taxon>Bacteria</taxon>
        <taxon>Pseudomonadati</taxon>
        <taxon>Pseudomonadota</taxon>
        <taxon>Gammaproteobacteria</taxon>
        <taxon>Moraxellales</taxon>
        <taxon>Moraxellaceae</taxon>
        <taxon>Moraxella</taxon>
    </lineage>
</organism>
<name>A0A1T0A2L9_MORBO</name>
<evidence type="ECO:0000313" key="1">
    <source>
        <dbReference type="EMBL" id="STY91154.1"/>
    </source>
</evidence>
<dbReference type="KEGG" id="mboi:DQF64_11935"/>
<dbReference type="AlphaFoldDB" id="A0A1T0A2L9"/>
<evidence type="ECO:0000313" key="2">
    <source>
        <dbReference type="Proteomes" id="UP000254133"/>
    </source>
</evidence>
<dbReference type="EMBL" id="UGPZ01000002">
    <property type="protein sequence ID" value="STY91154.1"/>
    <property type="molecule type" value="Genomic_DNA"/>
</dbReference>
<sequence>MQRYPFWIGLILFLILVNFGQHFSEMVNKLLFVSIAIMFTLNFIDTTKFLNKSLREFFKNLKS</sequence>